<keyword evidence="3" id="KW-0963">Cytoplasm</keyword>
<evidence type="ECO:0000256" key="5">
    <source>
        <dbReference type="ARBA" id="ARBA00023242"/>
    </source>
</evidence>
<dbReference type="GO" id="GO:0005737">
    <property type="term" value="C:cytoplasm"/>
    <property type="evidence" value="ECO:0007669"/>
    <property type="project" value="UniProtKB-SubCell"/>
</dbReference>
<keyword evidence="4" id="KW-0112">Calmodulin-binding</keyword>
<evidence type="ECO:0000256" key="3">
    <source>
        <dbReference type="ARBA" id="ARBA00022490"/>
    </source>
</evidence>
<comment type="subcellular location">
    <subcellularLocation>
        <location evidence="2">Cytoplasm</location>
    </subcellularLocation>
    <subcellularLocation>
        <location evidence="1">Nucleus</location>
    </subcellularLocation>
</comment>
<keyword evidence="7" id="KW-1185">Reference proteome</keyword>
<evidence type="ECO:0000256" key="4">
    <source>
        <dbReference type="ARBA" id="ARBA00022860"/>
    </source>
</evidence>
<proteinExistence type="predicted"/>
<dbReference type="EMBL" id="RDQH01000341">
    <property type="protein sequence ID" value="RXH72973.1"/>
    <property type="molecule type" value="Genomic_DNA"/>
</dbReference>
<dbReference type="PROSITE" id="PS50096">
    <property type="entry name" value="IQ"/>
    <property type="match status" value="1"/>
</dbReference>
<accession>A0A498HVP9</accession>
<reference evidence="6 7" key="1">
    <citation type="submission" date="2018-10" db="EMBL/GenBank/DDBJ databases">
        <title>A high-quality apple genome assembly.</title>
        <authorList>
            <person name="Hu J."/>
        </authorList>
    </citation>
    <scope>NUCLEOTIDE SEQUENCE [LARGE SCALE GENOMIC DNA]</scope>
    <source>
        <strain evidence="7">cv. HFTH1</strain>
        <tissue evidence="6">Young leaf</tissue>
    </source>
</reference>
<dbReference type="Pfam" id="PF00612">
    <property type="entry name" value="IQ"/>
    <property type="match status" value="1"/>
</dbReference>
<organism evidence="6 7">
    <name type="scientific">Malus domestica</name>
    <name type="common">Apple</name>
    <name type="synonym">Pyrus malus</name>
    <dbReference type="NCBI Taxonomy" id="3750"/>
    <lineage>
        <taxon>Eukaryota</taxon>
        <taxon>Viridiplantae</taxon>
        <taxon>Streptophyta</taxon>
        <taxon>Embryophyta</taxon>
        <taxon>Tracheophyta</taxon>
        <taxon>Spermatophyta</taxon>
        <taxon>Magnoliopsida</taxon>
        <taxon>eudicotyledons</taxon>
        <taxon>Gunneridae</taxon>
        <taxon>Pentapetalae</taxon>
        <taxon>rosids</taxon>
        <taxon>fabids</taxon>
        <taxon>Rosales</taxon>
        <taxon>Rosaceae</taxon>
        <taxon>Amygdaloideae</taxon>
        <taxon>Maleae</taxon>
        <taxon>Malus</taxon>
    </lineage>
</organism>
<evidence type="ECO:0000256" key="1">
    <source>
        <dbReference type="ARBA" id="ARBA00004123"/>
    </source>
</evidence>
<dbReference type="InterPro" id="IPR044159">
    <property type="entry name" value="IQM"/>
</dbReference>
<dbReference type="Proteomes" id="UP000290289">
    <property type="component" value="Chromosome 15"/>
</dbReference>
<protein>
    <submittedName>
        <fullName evidence="6">Uncharacterized protein</fullName>
    </submittedName>
</protein>
<comment type="caution">
    <text evidence="6">The sequence shown here is derived from an EMBL/GenBank/DDBJ whole genome shotgun (WGS) entry which is preliminary data.</text>
</comment>
<dbReference type="Gene3D" id="1.20.5.190">
    <property type="match status" value="1"/>
</dbReference>
<evidence type="ECO:0000256" key="2">
    <source>
        <dbReference type="ARBA" id="ARBA00004496"/>
    </source>
</evidence>
<name>A0A498HVP9_MALDO</name>
<keyword evidence="5" id="KW-0539">Nucleus</keyword>
<evidence type="ECO:0000313" key="6">
    <source>
        <dbReference type="EMBL" id="RXH72973.1"/>
    </source>
</evidence>
<dbReference type="InterPro" id="IPR000048">
    <property type="entry name" value="IQ_motif_EF-hand-BS"/>
</dbReference>
<sequence length="92" mass="10487">MDRNRETVRVSQLDAAATKIQKVYRGHRIRRNLSDSIDLLEGLWLVCTIKVRIFSVVGRCKDLGFAAPERSTESLNIEKQETAVSRWSRAIG</sequence>
<dbReference type="AlphaFoldDB" id="A0A498HVP9"/>
<dbReference type="PANTHER" id="PTHR31250">
    <property type="entry name" value="IQ DOMAIN-CONTAINING PROTEIN IQM3"/>
    <property type="match status" value="1"/>
</dbReference>
<evidence type="ECO:0000313" key="7">
    <source>
        <dbReference type="Proteomes" id="UP000290289"/>
    </source>
</evidence>
<dbReference type="GO" id="GO:0005634">
    <property type="term" value="C:nucleus"/>
    <property type="evidence" value="ECO:0007669"/>
    <property type="project" value="UniProtKB-SubCell"/>
</dbReference>
<dbReference type="PANTHER" id="PTHR31250:SF27">
    <property type="entry name" value="IQ DOMAIN-CONTAINING PROTEIN IQM5"/>
    <property type="match status" value="1"/>
</dbReference>
<gene>
    <name evidence="6" type="ORF">DVH24_012657</name>
</gene>
<dbReference type="STRING" id="3750.A0A498HVP9"/>
<dbReference type="SMART" id="SM00015">
    <property type="entry name" value="IQ"/>
    <property type="match status" value="1"/>
</dbReference>
<dbReference type="GO" id="GO:0005516">
    <property type="term" value="F:calmodulin binding"/>
    <property type="evidence" value="ECO:0007669"/>
    <property type="project" value="UniProtKB-KW"/>
</dbReference>